<reference evidence="1 2" key="1">
    <citation type="submission" date="2020-10" db="EMBL/GenBank/DDBJ databases">
        <title>Myceligenerans pegani sp. nov., an endophytic actinomycete isolated from Peganum harmala L. in Xinjiang, China.</title>
        <authorList>
            <person name="Xin L."/>
        </authorList>
    </citation>
    <scope>NUCLEOTIDE SEQUENCE [LARGE SCALE GENOMIC DNA]</scope>
    <source>
        <strain evidence="1 2">TRM65318</strain>
    </source>
</reference>
<accession>A0ABR9MVN6</accession>
<keyword evidence="2" id="KW-1185">Reference proteome</keyword>
<gene>
    <name evidence="1" type="ORF">IHE71_06960</name>
</gene>
<name>A0ABR9MVN6_9MICO</name>
<dbReference type="EMBL" id="JADAQT010000065">
    <property type="protein sequence ID" value="MBE1875445.1"/>
    <property type="molecule type" value="Genomic_DNA"/>
</dbReference>
<evidence type="ECO:0000313" key="2">
    <source>
        <dbReference type="Proteomes" id="UP000625527"/>
    </source>
</evidence>
<organism evidence="1 2">
    <name type="scientific">Myceligenerans pegani</name>
    <dbReference type="NCBI Taxonomy" id="2776917"/>
    <lineage>
        <taxon>Bacteria</taxon>
        <taxon>Bacillati</taxon>
        <taxon>Actinomycetota</taxon>
        <taxon>Actinomycetes</taxon>
        <taxon>Micrococcales</taxon>
        <taxon>Promicromonosporaceae</taxon>
        <taxon>Myceligenerans</taxon>
    </lineage>
</organism>
<dbReference type="RefSeq" id="WP_192862021.1">
    <property type="nucleotide sequence ID" value="NZ_JADAQT010000065.1"/>
</dbReference>
<evidence type="ECO:0000313" key="1">
    <source>
        <dbReference type="EMBL" id="MBE1875445.1"/>
    </source>
</evidence>
<comment type="caution">
    <text evidence="1">The sequence shown here is derived from an EMBL/GenBank/DDBJ whole genome shotgun (WGS) entry which is preliminary data.</text>
</comment>
<protein>
    <recommendedName>
        <fullName evidence="3">DUF3800 domain-containing protein</fullName>
    </recommendedName>
</protein>
<evidence type="ECO:0008006" key="3">
    <source>
        <dbReference type="Google" id="ProtNLM"/>
    </source>
</evidence>
<proteinExistence type="predicted"/>
<sequence length="187" mass="21282">MSHLPDSVGLSDDVPRRAHMFVDESKNRGYIIAIAFVASRLVHQVRRDLRKLRASGARSIHFQTTTDQQRKAVVNLIVASGVTSVILESRAAKRSNPRQGCIRTTAAIAIASDARMIILDRDESLETQDRRWLYAELRKTDVRYDHLDRHSEPLLWIADAVAWCWQRGGVWREMVMPAVSQVVQVEP</sequence>
<dbReference type="Proteomes" id="UP000625527">
    <property type="component" value="Unassembled WGS sequence"/>
</dbReference>